<evidence type="ECO:0000313" key="3">
    <source>
        <dbReference type="Proteomes" id="UP001161247"/>
    </source>
</evidence>
<dbReference type="Gene3D" id="1.20.1280.50">
    <property type="match status" value="1"/>
</dbReference>
<dbReference type="InterPro" id="IPR013187">
    <property type="entry name" value="F-box-assoc_dom_typ3"/>
</dbReference>
<dbReference type="PANTHER" id="PTHR31111">
    <property type="entry name" value="BNAA05G37150D PROTEIN-RELATED"/>
    <property type="match status" value="1"/>
</dbReference>
<evidence type="ECO:0000259" key="1">
    <source>
        <dbReference type="PROSITE" id="PS50181"/>
    </source>
</evidence>
<protein>
    <submittedName>
        <fullName evidence="2">OLC1v1034291C1</fullName>
    </submittedName>
</protein>
<proteinExistence type="predicted"/>
<keyword evidence="3" id="KW-1185">Reference proteome</keyword>
<organism evidence="2 3">
    <name type="scientific">Oldenlandia corymbosa var. corymbosa</name>
    <dbReference type="NCBI Taxonomy" id="529605"/>
    <lineage>
        <taxon>Eukaryota</taxon>
        <taxon>Viridiplantae</taxon>
        <taxon>Streptophyta</taxon>
        <taxon>Embryophyta</taxon>
        <taxon>Tracheophyta</taxon>
        <taxon>Spermatophyta</taxon>
        <taxon>Magnoliopsida</taxon>
        <taxon>eudicotyledons</taxon>
        <taxon>Gunneridae</taxon>
        <taxon>Pentapetalae</taxon>
        <taxon>asterids</taxon>
        <taxon>lamiids</taxon>
        <taxon>Gentianales</taxon>
        <taxon>Rubiaceae</taxon>
        <taxon>Rubioideae</taxon>
        <taxon>Spermacoceae</taxon>
        <taxon>Hedyotis-Oldenlandia complex</taxon>
        <taxon>Oldenlandia</taxon>
    </lineage>
</organism>
<dbReference type="Pfam" id="PF00646">
    <property type="entry name" value="F-box"/>
    <property type="match status" value="1"/>
</dbReference>
<gene>
    <name evidence="2" type="ORF">OLC1_LOCUS8185</name>
</gene>
<sequence length="465" mass="53443">MAEVVFQSERLPSDVLEYVLLELDVKSLVRCQCVCKSWKEIVCEARFLNKHRDRSSVLKSYNRLLFVGHYYYWPETHAPLVTFTIVDPNIEDTRKPRYFSKVVLLDNCPYVAHYQLGKAHVTLNKDADPNIKGTRSGVFLHPPAEQWNSFPCYRSYCCDLICFTCVENIELCNPRTGQFYLLPRPPGPQRSPQISSRCENFEELVFGYDAHKREYLLVNLRTCEVGMRAHKLSLGISAGGDRLTINPSPSSWKLIKGVCPRLVQHGILMGKYVYWLLHRYDTEELPSLVRGGKELIVSLDLETENFGIINCPSTPFWESHPNLRSEFISLIDVKGSLCLTEGEAIWRTGVFELWAWKLMDDKSSCSCTSSTSTSTSWGWMKEYSIKLEFPVCIVSSPIIVHPKSSREGEFILRLRTLDSINYFLYHPDKNRFRLLQTPPSLAFGCSYEASLGFYWESGLSFETSH</sequence>
<dbReference type="PANTHER" id="PTHR31111:SF136">
    <property type="entry name" value="F-BOX ASSOCIATED DOMAIN-CONTAINING PROTEIN"/>
    <property type="match status" value="1"/>
</dbReference>
<dbReference type="Proteomes" id="UP001161247">
    <property type="component" value="Chromosome 3"/>
</dbReference>
<dbReference type="SUPFAM" id="SSF81383">
    <property type="entry name" value="F-box domain"/>
    <property type="match status" value="1"/>
</dbReference>
<evidence type="ECO:0000313" key="2">
    <source>
        <dbReference type="EMBL" id="CAI9097795.1"/>
    </source>
</evidence>
<dbReference type="AlphaFoldDB" id="A0AAV1CQE1"/>
<dbReference type="Pfam" id="PF08268">
    <property type="entry name" value="FBA_3"/>
    <property type="match status" value="1"/>
</dbReference>
<feature type="domain" description="F-box" evidence="1">
    <location>
        <begin position="5"/>
        <end position="51"/>
    </location>
</feature>
<dbReference type="InterPro" id="IPR036047">
    <property type="entry name" value="F-box-like_dom_sf"/>
</dbReference>
<dbReference type="NCBIfam" id="TIGR01640">
    <property type="entry name" value="F_box_assoc_1"/>
    <property type="match status" value="1"/>
</dbReference>
<dbReference type="SMART" id="SM00256">
    <property type="entry name" value="FBOX"/>
    <property type="match status" value="1"/>
</dbReference>
<accession>A0AAV1CQE1</accession>
<dbReference type="PROSITE" id="PS50181">
    <property type="entry name" value="FBOX"/>
    <property type="match status" value="1"/>
</dbReference>
<dbReference type="InterPro" id="IPR001810">
    <property type="entry name" value="F-box_dom"/>
</dbReference>
<dbReference type="InterPro" id="IPR017451">
    <property type="entry name" value="F-box-assoc_interact_dom"/>
</dbReference>
<reference evidence="2" key="1">
    <citation type="submission" date="2023-03" db="EMBL/GenBank/DDBJ databases">
        <authorList>
            <person name="Julca I."/>
        </authorList>
    </citation>
    <scope>NUCLEOTIDE SEQUENCE</scope>
</reference>
<name>A0AAV1CQE1_OLDCO</name>
<dbReference type="EMBL" id="OX459120">
    <property type="protein sequence ID" value="CAI9097795.1"/>
    <property type="molecule type" value="Genomic_DNA"/>
</dbReference>